<dbReference type="InParanoid" id="T1IDD5"/>
<dbReference type="EnsemblMetazoa" id="RPRC014305-RA">
    <property type="protein sequence ID" value="RPRC014305-PA"/>
    <property type="gene ID" value="RPRC014305"/>
</dbReference>
<dbReference type="AlphaFoldDB" id="T1IDD5"/>
<keyword evidence="2" id="KW-0472">Membrane</keyword>
<dbReference type="Proteomes" id="UP000015103">
    <property type="component" value="Unassembled WGS sequence"/>
</dbReference>
<evidence type="ECO:0000313" key="3">
    <source>
        <dbReference type="EnsemblMetazoa" id="RPRC014305-PA"/>
    </source>
</evidence>
<evidence type="ECO:0000313" key="4">
    <source>
        <dbReference type="Proteomes" id="UP000015103"/>
    </source>
</evidence>
<dbReference type="GeneID" id="141458057"/>
<protein>
    <submittedName>
        <fullName evidence="3">Uncharacterized protein</fullName>
    </submittedName>
</protein>
<dbReference type="RefSeq" id="XP_073991698.1">
    <property type="nucleotide sequence ID" value="XM_074135597.1"/>
</dbReference>
<dbReference type="EMBL" id="ACPB03008186">
    <property type="status" value="NOT_ANNOTATED_CDS"/>
    <property type="molecule type" value="Genomic_DNA"/>
</dbReference>
<proteinExistence type="predicted"/>
<name>T1IDD5_RHOPR</name>
<dbReference type="HOGENOM" id="CLU_1654317_0_0_1"/>
<sequence>MPDDSPEITEDAVNELALRERPQHALDPQQGQQETKLDQHSSIRTTLGVEPARAPVMAPLGPPPPYQELYPVQPYCLTWTPPPAYPRTTSTPHWTACPHPDSHHVPVASTPNVHMIGGQIIQPARVPATVRWFFGTITFMMISSIICAFVYVLIISINFK</sequence>
<accession>T1IDD5</accession>
<feature type="region of interest" description="Disordered" evidence="1">
    <location>
        <begin position="20"/>
        <end position="41"/>
    </location>
</feature>
<keyword evidence="4" id="KW-1185">Reference proteome</keyword>
<keyword evidence="2" id="KW-1133">Transmembrane helix</keyword>
<feature type="transmembrane region" description="Helical" evidence="2">
    <location>
        <begin position="132"/>
        <end position="154"/>
    </location>
</feature>
<keyword evidence="2" id="KW-0812">Transmembrane</keyword>
<dbReference type="RefSeq" id="XP_073991697.1">
    <property type="nucleotide sequence ID" value="XM_074135596.1"/>
</dbReference>
<evidence type="ECO:0000256" key="2">
    <source>
        <dbReference type="SAM" id="Phobius"/>
    </source>
</evidence>
<organism evidence="3 4">
    <name type="scientific">Rhodnius prolixus</name>
    <name type="common">Triatomid bug</name>
    <dbReference type="NCBI Taxonomy" id="13249"/>
    <lineage>
        <taxon>Eukaryota</taxon>
        <taxon>Metazoa</taxon>
        <taxon>Ecdysozoa</taxon>
        <taxon>Arthropoda</taxon>
        <taxon>Hexapoda</taxon>
        <taxon>Insecta</taxon>
        <taxon>Pterygota</taxon>
        <taxon>Neoptera</taxon>
        <taxon>Paraneoptera</taxon>
        <taxon>Hemiptera</taxon>
        <taxon>Heteroptera</taxon>
        <taxon>Panheteroptera</taxon>
        <taxon>Cimicomorpha</taxon>
        <taxon>Reduviidae</taxon>
        <taxon>Triatominae</taxon>
        <taxon>Rhodnius</taxon>
    </lineage>
</organism>
<dbReference type="VEuPathDB" id="VectorBase:RPRC014305"/>
<evidence type="ECO:0000256" key="1">
    <source>
        <dbReference type="SAM" id="MobiDB-lite"/>
    </source>
</evidence>
<reference evidence="3" key="1">
    <citation type="submission" date="2015-05" db="UniProtKB">
        <authorList>
            <consortium name="EnsemblMetazoa"/>
        </authorList>
    </citation>
    <scope>IDENTIFICATION</scope>
</reference>